<sequence length="164" mass="18560">MEPMSGEEEDIFRRLSIGDRNVLHRSRGNSTDSERSRTGIMESDRRPSVSPVPELPMIEDESPNKEGGLPDKEGGLPNMDSNLSLDKREDKRKVTIYRDRNMVYKLIGDINGDGFLGKVDSLQSAADLAAMYPEIRGFVYHSARMPGKYAGRVYGWNEERYESV</sequence>
<gene>
    <name evidence="2" type="ORF">SARC_06510</name>
</gene>
<keyword evidence="3" id="KW-1185">Reference proteome</keyword>
<dbReference type="EMBL" id="KQ242063">
    <property type="protein sequence ID" value="KNC81158.1"/>
    <property type="molecule type" value="Genomic_DNA"/>
</dbReference>
<dbReference type="GeneID" id="25907014"/>
<protein>
    <submittedName>
        <fullName evidence="2">Uncharacterized protein</fullName>
    </submittedName>
</protein>
<feature type="region of interest" description="Disordered" evidence="1">
    <location>
        <begin position="1"/>
        <end position="87"/>
    </location>
</feature>
<evidence type="ECO:0000313" key="2">
    <source>
        <dbReference type="EMBL" id="KNC81158.1"/>
    </source>
</evidence>
<dbReference type="AlphaFoldDB" id="A0A0L0FYY0"/>
<dbReference type="RefSeq" id="XP_014155060.1">
    <property type="nucleotide sequence ID" value="XM_014299585.1"/>
</dbReference>
<proteinExistence type="predicted"/>
<dbReference type="Proteomes" id="UP000054560">
    <property type="component" value="Unassembled WGS sequence"/>
</dbReference>
<organism evidence="2 3">
    <name type="scientific">Sphaeroforma arctica JP610</name>
    <dbReference type="NCBI Taxonomy" id="667725"/>
    <lineage>
        <taxon>Eukaryota</taxon>
        <taxon>Ichthyosporea</taxon>
        <taxon>Ichthyophonida</taxon>
        <taxon>Sphaeroforma</taxon>
    </lineage>
</organism>
<feature type="compositionally biased region" description="Basic and acidic residues" evidence="1">
    <location>
        <begin position="32"/>
        <end position="47"/>
    </location>
</feature>
<feature type="compositionally biased region" description="Acidic residues" evidence="1">
    <location>
        <begin position="1"/>
        <end position="10"/>
    </location>
</feature>
<evidence type="ECO:0000256" key="1">
    <source>
        <dbReference type="SAM" id="MobiDB-lite"/>
    </source>
</evidence>
<name>A0A0L0FYY0_9EUKA</name>
<reference evidence="2 3" key="1">
    <citation type="submission" date="2011-02" db="EMBL/GenBank/DDBJ databases">
        <title>The Genome Sequence of Sphaeroforma arctica JP610.</title>
        <authorList>
            <consortium name="The Broad Institute Genome Sequencing Platform"/>
            <person name="Russ C."/>
            <person name="Cuomo C."/>
            <person name="Young S.K."/>
            <person name="Zeng Q."/>
            <person name="Gargeya S."/>
            <person name="Alvarado L."/>
            <person name="Berlin A."/>
            <person name="Chapman S.B."/>
            <person name="Chen Z."/>
            <person name="Freedman E."/>
            <person name="Gellesch M."/>
            <person name="Goldberg J."/>
            <person name="Griggs A."/>
            <person name="Gujja S."/>
            <person name="Heilman E."/>
            <person name="Heiman D."/>
            <person name="Howarth C."/>
            <person name="Mehta T."/>
            <person name="Neiman D."/>
            <person name="Pearson M."/>
            <person name="Roberts A."/>
            <person name="Saif S."/>
            <person name="Shea T."/>
            <person name="Shenoy N."/>
            <person name="Sisk P."/>
            <person name="Stolte C."/>
            <person name="Sykes S."/>
            <person name="White J."/>
            <person name="Yandava C."/>
            <person name="Burger G."/>
            <person name="Gray M.W."/>
            <person name="Holland P.W.H."/>
            <person name="King N."/>
            <person name="Lang F.B.F."/>
            <person name="Roger A.J."/>
            <person name="Ruiz-Trillo I."/>
            <person name="Haas B."/>
            <person name="Nusbaum C."/>
            <person name="Birren B."/>
        </authorList>
    </citation>
    <scope>NUCLEOTIDE SEQUENCE [LARGE SCALE GENOMIC DNA]</scope>
    <source>
        <strain evidence="2 3">JP610</strain>
    </source>
</reference>
<accession>A0A0L0FYY0</accession>
<evidence type="ECO:0000313" key="3">
    <source>
        <dbReference type="Proteomes" id="UP000054560"/>
    </source>
</evidence>
<feature type="compositionally biased region" description="Basic and acidic residues" evidence="1">
    <location>
        <begin position="62"/>
        <end position="74"/>
    </location>
</feature>